<evidence type="ECO:0000259" key="1">
    <source>
        <dbReference type="Pfam" id="PF04167"/>
    </source>
</evidence>
<comment type="caution">
    <text evidence="2">The sequence shown here is derived from an EMBL/GenBank/DDBJ whole genome shotgun (WGS) entry which is preliminary data.</text>
</comment>
<gene>
    <name evidence="2" type="ORF">ISU07_10150</name>
</gene>
<organism evidence="2 3">
    <name type="scientific">Nocardioides islandensis</name>
    <dbReference type="NCBI Taxonomy" id="433663"/>
    <lineage>
        <taxon>Bacteria</taxon>
        <taxon>Bacillati</taxon>
        <taxon>Actinomycetota</taxon>
        <taxon>Actinomycetes</taxon>
        <taxon>Propionibacteriales</taxon>
        <taxon>Nocardioidaceae</taxon>
        <taxon>Nocardioides</taxon>
    </lineage>
</organism>
<evidence type="ECO:0000313" key="3">
    <source>
        <dbReference type="Proteomes" id="UP000640489"/>
    </source>
</evidence>
<sequence>MTLRLGDTVRVRMRKWADLPHWEFDAVYLGDDDHGTWLGFPRGTHMVRPGAEYVSPTDQLGLVPPVSAPDAERGWLVTFHGHGGLLSVYVDVVAPPTWSGPAVTAIDLDLDVVRELDGRVWVDDEDEFALHQVELDYPAEVIAAARASCDRLVALIGAGHPPYDDATKLPWFELLARWSRKAR</sequence>
<dbReference type="SUPFAM" id="SSF159234">
    <property type="entry name" value="FomD-like"/>
    <property type="match status" value="1"/>
</dbReference>
<reference evidence="2" key="1">
    <citation type="submission" date="2020-11" db="EMBL/GenBank/DDBJ databases">
        <title>Nocardioides sp. nov., isolated from Soil of Cynanchum wilfordii Hemsley rhizosphere.</title>
        <authorList>
            <person name="Lee J.-S."/>
            <person name="Suh M.K."/>
            <person name="Kim J.-S."/>
        </authorList>
    </citation>
    <scope>NUCLEOTIDE SEQUENCE</scope>
    <source>
        <strain evidence="2">KCTC 19275</strain>
    </source>
</reference>
<accession>A0A930VBQ4</accession>
<dbReference type="InterPro" id="IPR035930">
    <property type="entry name" value="FomD-like_sf"/>
</dbReference>
<dbReference type="RefSeq" id="WP_194706684.1">
    <property type="nucleotide sequence ID" value="NZ_JADKPN010000005.1"/>
</dbReference>
<protein>
    <submittedName>
        <fullName evidence="2">DUF402 domain-containing protein</fullName>
    </submittedName>
</protein>
<dbReference type="Proteomes" id="UP000640489">
    <property type="component" value="Unassembled WGS sequence"/>
</dbReference>
<dbReference type="InterPro" id="IPR007295">
    <property type="entry name" value="DUF402"/>
</dbReference>
<dbReference type="Pfam" id="PF04167">
    <property type="entry name" value="DUF402"/>
    <property type="match status" value="1"/>
</dbReference>
<dbReference type="EMBL" id="JADKPN010000005">
    <property type="protein sequence ID" value="MBF4763488.1"/>
    <property type="molecule type" value="Genomic_DNA"/>
</dbReference>
<dbReference type="AlphaFoldDB" id="A0A930VBQ4"/>
<proteinExistence type="predicted"/>
<name>A0A930VBQ4_9ACTN</name>
<feature type="domain" description="DUF402" evidence="1">
    <location>
        <begin position="50"/>
        <end position="159"/>
    </location>
</feature>
<dbReference type="Gene3D" id="2.40.380.10">
    <property type="entry name" value="FomD-like"/>
    <property type="match status" value="1"/>
</dbReference>
<evidence type="ECO:0000313" key="2">
    <source>
        <dbReference type="EMBL" id="MBF4763488.1"/>
    </source>
</evidence>
<keyword evidence="3" id="KW-1185">Reference proteome</keyword>